<evidence type="ECO:0000313" key="2">
    <source>
        <dbReference type="Proteomes" id="UP000887013"/>
    </source>
</evidence>
<keyword evidence="2" id="KW-1185">Reference proteome</keyword>
<reference evidence="1" key="1">
    <citation type="submission" date="2020-08" db="EMBL/GenBank/DDBJ databases">
        <title>Multicomponent nature underlies the extraordinary mechanical properties of spider dragline silk.</title>
        <authorList>
            <person name="Kono N."/>
            <person name="Nakamura H."/>
            <person name="Mori M."/>
            <person name="Yoshida Y."/>
            <person name="Ohtoshi R."/>
            <person name="Malay A.D."/>
            <person name="Moran D.A.P."/>
            <person name="Tomita M."/>
            <person name="Numata K."/>
            <person name="Arakawa K."/>
        </authorList>
    </citation>
    <scope>NUCLEOTIDE SEQUENCE</scope>
</reference>
<protein>
    <submittedName>
        <fullName evidence="1">Uncharacterized protein</fullName>
    </submittedName>
</protein>
<dbReference type="AlphaFoldDB" id="A0A8X6N5I5"/>
<accession>A0A8X6N5I5</accession>
<name>A0A8X6N5I5_NEPPI</name>
<proteinExistence type="predicted"/>
<dbReference type="Proteomes" id="UP000887013">
    <property type="component" value="Unassembled WGS sequence"/>
</dbReference>
<evidence type="ECO:0000313" key="1">
    <source>
        <dbReference type="EMBL" id="GFS94479.1"/>
    </source>
</evidence>
<gene>
    <name evidence="1" type="ORF">NPIL_75901</name>
</gene>
<dbReference type="EMBL" id="BMAW01054095">
    <property type="protein sequence ID" value="GFS94479.1"/>
    <property type="molecule type" value="Genomic_DNA"/>
</dbReference>
<comment type="caution">
    <text evidence="1">The sequence shown here is derived from an EMBL/GenBank/DDBJ whole genome shotgun (WGS) entry which is preliminary data.</text>
</comment>
<sequence length="96" mass="10992">MEFDRGNVPPNSGERTANRLVIGKMFRILCTQSPLCGRVLFCIIEVESRYARDIGHWNHIFRNACNAPTVLPWFSFTINELSGKLLTIVNQLRLLT</sequence>
<organism evidence="1 2">
    <name type="scientific">Nephila pilipes</name>
    <name type="common">Giant wood spider</name>
    <name type="synonym">Nephila maculata</name>
    <dbReference type="NCBI Taxonomy" id="299642"/>
    <lineage>
        <taxon>Eukaryota</taxon>
        <taxon>Metazoa</taxon>
        <taxon>Ecdysozoa</taxon>
        <taxon>Arthropoda</taxon>
        <taxon>Chelicerata</taxon>
        <taxon>Arachnida</taxon>
        <taxon>Araneae</taxon>
        <taxon>Araneomorphae</taxon>
        <taxon>Entelegynae</taxon>
        <taxon>Araneoidea</taxon>
        <taxon>Nephilidae</taxon>
        <taxon>Nephila</taxon>
    </lineage>
</organism>